<gene>
    <name evidence="2" type="ORF">F4559_002993</name>
</gene>
<proteinExistence type="predicted"/>
<dbReference type="EMBL" id="JACHJS010000001">
    <property type="protein sequence ID" value="MBB4965634.1"/>
    <property type="molecule type" value="Genomic_DNA"/>
</dbReference>
<evidence type="ECO:0000313" key="3">
    <source>
        <dbReference type="Proteomes" id="UP000542674"/>
    </source>
</evidence>
<evidence type="ECO:0000313" key="2">
    <source>
        <dbReference type="EMBL" id="MBB4965634.1"/>
    </source>
</evidence>
<sequence length="40" mass="4185">MFHTPVDGRHLPKIDGDPAIITSKGGGIGSETVPPPTMRT</sequence>
<dbReference type="Proteomes" id="UP000542674">
    <property type="component" value="Unassembled WGS sequence"/>
</dbReference>
<reference evidence="2 3" key="1">
    <citation type="submission" date="2020-08" db="EMBL/GenBank/DDBJ databases">
        <title>Sequencing the genomes of 1000 actinobacteria strains.</title>
        <authorList>
            <person name="Klenk H.-P."/>
        </authorList>
    </citation>
    <scope>NUCLEOTIDE SEQUENCE [LARGE SCALE GENOMIC DNA]</scope>
    <source>
        <strain evidence="2 3">DSM 45084</strain>
    </source>
</reference>
<organism evidence="2 3">
    <name type="scientific">Saccharothrix violaceirubra</name>
    <dbReference type="NCBI Taxonomy" id="413306"/>
    <lineage>
        <taxon>Bacteria</taxon>
        <taxon>Bacillati</taxon>
        <taxon>Actinomycetota</taxon>
        <taxon>Actinomycetes</taxon>
        <taxon>Pseudonocardiales</taxon>
        <taxon>Pseudonocardiaceae</taxon>
        <taxon>Saccharothrix</taxon>
    </lineage>
</organism>
<accession>A0A7W7T314</accession>
<feature type="compositionally biased region" description="Basic and acidic residues" evidence="1">
    <location>
        <begin position="1"/>
        <end position="16"/>
    </location>
</feature>
<name>A0A7W7T314_9PSEU</name>
<comment type="caution">
    <text evidence="2">The sequence shown here is derived from an EMBL/GenBank/DDBJ whole genome shotgun (WGS) entry which is preliminary data.</text>
</comment>
<feature type="region of interest" description="Disordered" evidence="1">
    <location>
        <begin position="1"/>
        <end position="40"/>
    </location>
</feature>
<keyword evidence="3" id="KW-1185">Reference proteome</keyword>
<protein>
    <submittedName>
        <fullName evidence="2">Uncharacterized protein</fullName>
    </submittedName>
</protein>
<evidence type="ECO:0000256" key="1">
    <source>
        <dbReference type="SAM" id="MobiDB-lite"/>
    </source>
</evidence>
<dbReference type="RefSeq" id="WP_281386314.1">
    <property type="nucleotide sequence ID" value="NZ_BAABAI010000029.1"/>
</dbReference>
<dbReference type="AlphaFoldDB" id="A0A7W7T314"/>